<keyword evidence="3" id="KW-1185">Reference proteome</keyword>
<feature type="region of interest" description="Disordered" evidence="1">
    <location>
        <begin position="27"/>
        <end position="66"/>
    </location>
</feature>
<evidence type="ECO:0000313" key="2">
    <source>
        <dbReference type="EMBL" id="MDT0439501.1"/>
    </source>
</evidence>
<protein>
    <submittedName>
        <fullName evidence="2">Uncharacterized protein</fullName>
    </submittedName>
</protein>
<feature type="compositionally biased region" description="Basic and acidic residues" evidence="1">
    <location>
        <begin position="44"/>
        <end position="53"/>
    </location>
</feature>
<evidence type="ECO:0000256" key="1">
    <source>
        <dbReference type="SAM" id="MobiDB-lite"/>
    </source>
</evidence>
<proteinExistence type="predicted"/>
<dbReference type="AlphaFoldDB" id="A0ABD5EXL2"/>
<evidence type="ECO:0000313" key="3">
    <source>
        <dbReference type="Proteomes" id="UP001183535"/>
    </source>
</evidence>
<reference evidence="3" key="1">
    <citation type="submission" date="2023-07" db="EMBL/GenBank/DDBJ databases">
        <title>30 novel species of actinomycetes from the DSMZ collection.</title>
        <authorList>
            <person name="Nouioui I."/>
        </authorList>
    </citation>
    <scope>NUCLEOTIDE SEQUENCE [LARGE SCALE GENOMIC DNA]</scope>
    <source>
        <strain evidence="3">DSM 41981</strain>
    </source>
</reference>
<gene>
    <name evidence="2" type="ORF">RM877_33060</name>
</gene>
<accession>A0ABD5EXL2</accession>
<comment type="caution">
    <text evidence="2">The sequence shown here is derived from an EMBL/GenBank/DDBJ whole genome shotgun (WGS) entry which is preliminary data.</text>
</comment>
<name>A0ABD5EXL2_9ACTN</name>
<dbReference type="Proteomes" id="UP001183535">
    <property type="component" value="Unassembled WGS sequence"/>
</dbReference>
<dbReference type="RefSeq" id="WP_176730004.1">
    <property type="nucleotide sequence ID" value="NZ_JAVRES010000027.1"/>
</dbReference>
<dbReference type="EMBL" id="JAVRES010000027">
    <property type="protein sequence ID" value="MDT0439501.1"/>
    <property type="molecule type" value="Genomic_DNA"/>
</dbReference>
<organism evidence="2 3">
    <name type="scientific">Streptomyces doudnae</name>
    <dbReference type="NCBI Taxonomy" id="3075536"/>
    <lineage>
        <taxon>Bacteria</taxon>
        <taxon>Bacillati</taxon>
        <taxon>Actinomycetota</taxon>
        <taxon>Actinomycetes</taxon>
        <taxon>Kitasatosporales</taxon>
        <taxon>Streptomycetaceae</taxon>
        <taxon>Streptomyces</taxon>
    </lineage>
</organism>
<sequence>MLARLARHPDEVVHLGPRLEALGHADGTNSGYLLPDSGHAYPQSKREFHRGTEDIGAVSAPGSDVV</sequence>